<organism evidence="1 2">
    <name type="scientific">Daphnia magna</name>
    <dbReference type="NCBI Taxonomy" id="35525"/>
    <lineage>
        <taxon>Eukaryota</taxon>
        <taxon>Metazoa</taxon>
        <taxon>Ecdysozoa</taxon>
        <taxon>Arthropoda</taxon>
        <taxon>Crustacea</taxon>
        <taxon>Branchiopoda</taxon>
        <taxon>Diplostraca</taxon>
        <taxon>Cladocera</taxon>
        <taxon>Anomopoda</taxon>
        <taxon>Daphniidae</taxon>
        <taxon>Daphnia</taxon>
    </lineage>
</organism>
<reference evidence="1 2" key="1">
    <citation type="submission" date="2016-03" db="EMBL/GenBank/DDBJ databases">
        <title>EvidentialGene: Evidence-directed Construction of Genes on Genomes.</title>
        <authorList>
            <person name="Gilbert D.G."/>
            <person name="Choi J.-H."/>
            <person name="Mockaitis K."/>
            <person name="Colbourne J."/>
            <person name="Pfrender M."/>
        </authorList>
    </citation>
    <scope>NUCLEOTIDE SEQUENCE [LARGE SCALE GENOMIC DNA]</scope>
    <source>
        <strain evidence="1 2">Xinb3</strain>
        <tissue evidence="1">Complete organism</tissue>
    </source>
</reference>
<name>A0A164L1E5_9CRUS</name>
<evidence type="ECO:0000313" key="1">
    <source>
        <dbReference type="EMBL" id="KZS03712.1"/>
    </source>
</evidence>
<gene>
    <name evidence="1" type="ORF">APZ42_033495</name>
</gene>
<keyword evidence="2" id="KW-1185">Reference proteome</keyword>
<protein>
    <submittedName>
        <fullName evidence="1">Uncharacterized protein</fullName>
    </submittedName>
</protein>
<dbReference type="Proteomes" id="UP000076858">
    <property type="component" value="Unassembled WGS sequence"/>
</dbReference>
<accession>A0A164L1E5</accession>
<proteinExistence type="predicted"/>
<comment type="caution">
    <text evidence="1">The sequence shown here is derived from an EMBL/GenBank/DDBJ whole genome shotgun (WGS) entry which is preliminary data.</text>
</comment>
<sequence>MHQQGILFVRCGDGFLRVCIPCKGFHRRVSPDLSSDKSPLVGDPSDARCSYCSLSNLRVAWPGSQRVN</sequence>
<dbReference type="EMBL" id="LRGB01003216">
    <property type="protein sequence ID" value="KZS03712.1"/>
    <property type="molecule type" value="Genomic_DNA"/>
</dbReference>
<evidence type="ECO:0000313" key="2">
    <source>
        <dbReference type="Proteomes" id="UP000076858"/>
    </source>
</evidence>
<dbReference type="AlphaFoldDB" id="A0A164L1E5"/>